<keyword evidence="1" id="KW-0175">Coiled coil</keyword>
<feature type="coiled-coil region" evidence="1">
    <location>
        <begin position="166"/>
        <end position="220"/>
    </location>
</feature>
<feature type="domain" description="Transposase InsH N-terminal" evidence="2">
    <location>
        <begin position="19"/>
        <end position="112"/>
    </location>
</feature>
<dbReference type="NCBIfam" id="NF033551">
    <property type="entry name" value="transpos_IS1182"/>
    <property type="match status" value="1"/>
</dbReference>
<comment type="caution">
    <text evidence="4">The sequence shown here is derived from an EMBL/GenBank/DDBJ whole genome shotgun (WGS) entry which is preliminary data.</text>
</comment>
<dbReference type="InterPro" id="IPR025668">
    <property type="entry name" value="Tnp_DDE_dom"/>
</dbReference>
<dbReference type="PANTHER" id="PTHR33408:SF2">
    <property type="entry name" value="TRANSPOSASE DDE DOMAIN-CONTAINING PROTEIN"/>
    <property type="match status" value="1"/>
</dbReference>
<accession>A0A5C6QAP7</accession>
<evidence type="ECO:0000259" key="2">
    <source>
        <dbReference type="Pfam" id="PF05598"/>
    </source>
</evidence>
<dbReference type="Pfam" id="PF05598">
    <property type="entry name" value="DUF772"/>
    <property type="match status" value="1"/>
</dbReference>
<dbReference type="Proteomes" id="UP000321822">
    <property type="component" value="Unassembled WGS sequence"/>
</dbReference>
<evidence type="ECO:0000313" key="4">
    <source>
        <dbReference type="EMBL" id="TWX65888.1"/>
    </source>
</evidence>
<gene>
    <name evidence="4" type="ORF">ESZ36_16410</name>
</gene>
<dbReference type="Pfam" id="PF13751">
    <property type="entry name" value="DDE_Tnp_1_6"/>
    <property type="match status" value="1"/>
</dbReference>
<name>A0A5C6QAP7_9GAMM</name>
<dbReference type="EMBL" id="VOLT01000009">
    <property type="protein sequence ID" value="TWX65888.1"/>
    <property type="molecule type" value="Genomic_DNA"/>
</dbReference>
<evidence type="ECO:0000313" key="5">
    <source>
        <dbReference type="Proteomes" id="UP000321822"/>
    </source>
</evidence>
<proteinExistence type="predicted"/>
<sequence length="480" mass="55327">MSGFIKGINRSQSTLFPESLNDFVHAENTVRVIDVFIEALDLAELGFTGVFTKSTGRPKYHPAVMLKLYLYGYLNRVQSSRRLEIEANQNIELMWLLERLAPDFKTIADFRKNNAKGIKHVCRTFVELCREIHMFDEGEIAIDGSKFKASNHKDNNYTPKKMAFHIERVEKHISNYLEKLDRADEEQHSPQTIKATQESINNLKQKLAELKTLEKEVKAHPEKQISTTDPDSRLMKTQGMTRVVSYNIQSAVDTKHHLIVAHEVTNTTDRGQLCPTAVLAQHALKRKDLTVIADKGYFSGQDIKDTQDAGMTPLVPKGDTSGSDKKGIFNRSKFTYDKEKDVYICPNNSQLMPGKTRTKDRDLYLMHYRARVKDCRHCSLQPQCTKSATPRKISRWEHQDRIDNMDKLMKKRPDLMLIRKQSVEHPFGTIKCWMGMTHLLTRRFKNVRTEMNLHVLAYNFKRMLNIMGNQGLINAIKATI</sequence>
<dbReference type="AlphaFoldDB" id="A0A5C6QAP7"/>
<dbReference type="RefSeq" id="WP_146789859.1">
    <property type="nucleotide sequence ID" value="NZ_VOLT01000009.1"/>
</dbReference>
<evidence type="ECO:0000259" key="3">
    <source>
        <dbReference type="Pfam" id="PF13751"/>
    </source>
</evidence>
<feature type="domain" description="Transposase DDE" evidence="3">
    <location>
        <begin position="344"/>
        <end position="464"/>
    </location>
</feature>
<keyword evidence="5" id="KW-1185">Reference proteome</keyword>
<protein>
    <submittedName>
        <fullName evidence="4">IS1182 family transposase</fullName>
    </submittedName>
</protein>
<dbReference type="InterPro" id="IPR047629">
    <property type="entry name" value="IS1182_transpos"/>
</dbReference>
<reference evidence="4 5" key="1">
    <citation type="submission" date="2019-07" db="EMBL/GenBank/DDBJ databases">
        <title>Genomes of sea-ice associated Colwellia species.</title>
        <authorList>
            <person name="Bowman J.P."/>
        </authorList>
    </citation>
    <scope>NUCLEOTIDE SEQUENCE [LARGE SCALE GENOMIC DNA]</scope>
    <source>
        <strain evidence="4 5">ACAM 459</strain>
    </source>
</reference>
<organism evidence="4 5">
    <name type="scientific">Colwellia demingiae</name>
    <dbReference type="NCBI Taxonomy" id="89401"/>
    <lineage>
        <taxon>Bacteria</taxon>
        <taxon>Pseudomonadati</taxon>
        <taxon>Pseudomonadota</taxon>
        <taxon>Gammaproteobacteria</taxon>
        <taxon>Alteromonadales</taxon>
        <taxon>Colwelliaceae</taxon>
        <taxon>Colwellia</taxon>
    </lineage>
</organism>
<evidence type="ECO:0000256" key="1">
    <source>
        <dbReference type="SAM" id="Coils"/>
    </source>
</evidence>
<dbReference type="InterPro" id="IPR008490">
    <property type="entry name" value="Transposase_InsH_N"/>
</dbReference>
<dbReference type="PANTHER" id="PTHR33408">
    <property type="entry name" value="TRANSPOSASE"/>
    <property type="match status" value="1"/>
</dbReference>
<dbReference type="OrthoDB" id="9182628at2"/>